<dbReference type="Proteomes" id="UP001168098">
    <property type="component" value="Unassembled WGS sequence"/>
</dbReference>
<keyword evidence="2" id="KW-1185">Reference proteome</keyword>
<sequence length="91" mass="10598">MKDKFKQPDLDTNVNTRNITYEYNREDKSRPYNCPVMNMKSLALSLIEDDRDLIPGQMVMALHWADDGDDGGWGGSHYFIMQKHVEFWGAQ</sequence>
<evidence type="ECO:0000313" key="1">
    <source>
        <dbReference type="EMBL" id="KAJ9672559.1"/>
    </source>
</evidence>
<protein>
    <submittedName>
        <fullName evidence="1">Uncharacterized protein</fullName>
    </submittedName>
</protein>
<accession>A0AA38YLA7</accession>
<proteinExistence type="predicted"/>
<comment type="caution">
    <text evidence="1">The sequence shown here is derived from an EMBL/GenBank/DDBJ whole genome shotgun (WGS) entry which is preliminary data.</text>
</comment>
<name>A0AA38YLA7_VITRO</name>
<reference evidence="1 2" key="1">
    <citation type="journal article" date="2023" name="BMC Biotechnol.">
        <title>Vitis rotundifolia cv Carlos genome sequencing.</title>
        <authorList>
            <person name="Huff M."/>
            <person name="Hulse-Kemp A."/>
            <person name="Scheffler B."/>
            <person name="Youngblood R."/>
            <person name="Simpson S."/>
            <person name="Babiker E."/>
            <person name="Staton M."/>
        </authorList>
    </citation>
    <scope>NUCLEOTIDE SEQUENCE [LARGE SCALE GENOMIC DNA]</scope>
    <source>
        <tissue evidence="1">Leaf</tissue>
    </source>
</reference>
<evidence type="ECO:0000313" key="2">
    <source>
        <dbReference type="Proteomes" id="UP001168098"/>
    </source>
</evidence>
<dbReference type="EMBL" id="JARBHA010000019">
    <property type="protein sequence ID" value="KAJ9672559.1"/>
    <property type="molecule type" value="Genomic_DNA"/>
</dbReference>
<gene>
    <name evidence="1" type="ORF">PVL29_025965</name>
</gene>
<dbReference type="AlphaFoldDB" id="A0AA38YLA7"/>
<organism evidence="1 2">
    <name type="scientific">Vitis rotundifolia</name>
    <name type="common">Muscadine grape</name>
    <dbReference type="NCBI Taxonomy" id="103349"/>
    <lineage>
        <taxon>Eukaryota</taxon>
        <taxon>Viridiplantae</taxon>
        <taxon>Streptophyta</taxon>
        <taxon>Embryophyta</taxon>
        <taxon>Tracheophyta</taxon>
        <taxon>Spermatophyta</taxon>
        <taxon>Magnoliopsida</taxon>
        <taxon>eudicotyledons</taxon>
        <taxon>Gunneridae</taxon>
        <taxon>Pentapetalae</taxon>
        <taxon>rosids</taxon>
        <taxon>Vitales</taxon>
        <taxon>Vitaceae</taxon>
        <taxon>Viteae</taxon>
        <taxon>Vitis</taxon>
    </lineage>
</organism>